<proteinExistence type="predicted"/>
<reference evidence="1 2" key="1">
    <citation type="journal article" date="2015" name="Proc. Natl. Acad. Sci. U.S.A.">
        <title>Expanded metabolic versatility of ubiquitous nitrite-oxidizing bacteria from the genus Nitrospira.</title>
        <authorList>
            <person name="Koch H."/>
            <person name="Lucker S."/>
            <person name="Albertsen M."/>
            <person name="Kitzinger K."/>
            <person name="Herbold C."/>
            <person name="Spieck E."/>
            <person name="Nielsen P.H."/>
            <person name="Wagner M."/>
            <person name="Daims H."/>
        </authorList>
    </citation>
    <scope>NUCLEOTIDE SEQUENCE [LARGE SCALE GENOMIC DNA]</scope>
    <source>
        <strain evidence="1 2">NSP M-1</strain>
    </source>
</reference>
<dbReference type="KEGG" id="nmv:NITMOv2_4090"/>
<protein>
    <submittedName>
        <fullName evidence="1">Uncharacterized protein</fullName>
    </submittedName>
</protein>
<dbReference type="Proteomes" id="UP000069205">
    <property type="component" value="Chromosome"/>
</dbReference>
<sequence length="69" mass="8158">MLGRRDYPRLTGLHAPAVVIASDRHRQRHTHWCRLTTWWWLSTTQQGDREMGIEQHIEKTPRPPPYASA</sequence>
<evidence type="ECO:0000313" key="2">
    <source>
        <dbReference type="Proteomes" id="UP000069205"/>
    </source>
</evidence>
<gene>
    <name evidence="1" type="ORF">NITMOv2_4090</name>
</gene>
<dbReference type="EMBL" id="CP011801">
    <property type="protein sequence ID" value="ALA60472.1"/>
    <property type="molecule type" value="Genomic_DNA"/>
</dbReference>
<evidence type="ECO:0000313" key="1">
    <source>
        <dbReference type="EMBL" id="ALA60472.1"/>
    </source>
</evidence>
<dbReference type="PATRIC" id="fig|42253.5.peg.4037"/>
<dbReference type="AlphaFoldDB" id="A0A0K2GIN9"/>
<accession>A0A0K2GIN9</accession>
<organism evidence="1 2">
    <name type="scientific">Nitrospira moscoviensis</name>
    <dbReference type="NCBI Taxonomy" id="42253"/>
    <lineage>
        <taxon>Bacteria</taxon>
        <taxon>Pseudomonadati</taxon>
        <taxon>Nitrospirota</taxon>
        <taxon>Nitrospiria</taxon>
        <taxon>Nitrospirales</taxon>
        <taxon>Nitrospiraceae</taxon>
        <taxon>Nitrospira</taxon>
    </lineage>
</organism>
<keyword evidence="2" id="KW-1185">Reference proteome</keyword>
<dbReference type="STRING" id="42253.NITMOv2_4090"/>
<name>A0A0K2GIN9_NITMO</name>